<keyword evidence="4" id="KW-1185">Reference proteome</keyword>
<dbReference type="SMART" id="SM00034">
    <property type="entry name" value="CLECT"/>
    <property type="match status" value="1"/>
</dbReference>
<comment type="caution">
    <text evidence="3">The sequence shown here is derived from an EMBL/GenBank/DDBJ whole genome shotgun (WGS) entry which is preliminary data.</text>
</comment>
<proteinExistence type="predicted"/>
<dbReference type="GO" id="GO:0004888">
    <property type="term" value="F:transmembrane signaling receptor activity"/>
    <property type="evidence" value="ECO:0007669"/>
    <property type="project" value="InterPro"/>
</dbReference>
<dbReference type="InterPro" id="IPR039689">
    <property type="entry name" value="CD72"/>
</dbReference>
<evidence type="ECO:0000259" key="2">
    <source>
        <dbReference type="PROSITE" id="PS50041"/>
    </source>
</evidence>
<dbReference type="SUPFAM" id="SSF56436">
    <property type="entry name" value="C-type lectin-like"/>
    <property type="match status" value="1"/>
</dbReference>
<dbReference type="Proteomes" id="UP000522663">
    <property type="component" value="Unassembled WGS sequence"/>
</dbReference>
<name>A0A7K9YZS0_9GALL</name>
<sequence length="367" mass="40852">MAQGVLYTDLRFAKGPGGCGTASHVLEAGESRGILTPSRTANIITALLPDLPPIALCMDEAESPHENIIPELMPVGPAGEGARHSPGCWSGRCCAPAGLLAVSLLLLVAAVVLGACYWQVTRQLQDTSLEQAAERGRFSQDVWVRDQSLEQMRQQLAQMQEELQRAWQEGNSSRQEVGRWEAELAHVSGVLDATQKELHSVQGRLNASESTVTLLRSCTAIDCCPSGWLLYRGKCLFISMDKKTWDDSRAECEEKYSQLLITKSWSRWTVPSFLKNADTSYWIGLQKNKYPWYEYDWLEEEEPDGEGLTDAWFWVDGSLFERPWQPKSNGSCAIISRGNIKPAPCEGPDDLHLWICEKEAGPSSPFM</sequence>
<feature type="non-terminal residue" evidence="3">
    <location>
        <position position="1"/>
    </location>
</feature>
<feature type="transmembrane region" description="Helical" evidence="1">
    <location>
        <begin position="99"/>
        <end position="120"/>
    </location>
</feature>
<dbReference type="AlphaFoldDB" id="A0A7K9YZS0"/>
<dbReference type="EMBL" id="VXAB01012059">
    <property type="protein sequence ID" value="NXJ14494.1"/>
    <property type="molecule type" value="Genomic_DNA"/>
</dbReference>
<keyword evidence="1" id="KW-0812">Transmembrane</keyword>
<gene>
    <name evidence="3" type="primary">Cd72_1</name>
    <name evidence="3" type="ORF">ODOGUJ_R14003</name>
</gene>
<evidence type="ECO:0000256" key="1">
    <source>
        <dbReference type="SAM" id="Phobius"/>
    </source>
</evidence>
<feature type="domain" description="C-type lectin" evidence="2">
    <location>
        <begin position="231"/>
        <end position="346"/>
    </location>
</feature>
<dbReference type="OrthoDB" id="8950604at2759"/>
<dbReference type="Gene3D" id="3.10.100.10">
    <property type="entry name" value="Mannose-Binding Protein A, subunit A"/>
    <property type="match status" value="1"/>
</dbReference>
<dbReference type="InterPro" id="IPR016187">
    <property type="entry name" value="CTDL_fold"/>
</dbReference>
<dbReference type="InterPro" id="IPR001304">
    <property type="entry name" value="C-type_lectin-like"/>
</dbReference>
<dbReference type="GO" id="GO:0005886">
    <property type="term" value="C:plasma membrane"/>
    <property type="evidence" value="ECO:0007669"/>
    <property type="project" value="InterPro"/>
</dbReference>
<accession>A0A7K9YZS0</accession>
<keyword evidence="1" id="KW-1133">Transmembrane helix</keyword>
<dbReference type="InterPro" id="IPR016186">
    <property type="entry name" value="C-type_lectin-like/link_sf"/>
</dbReference>
<organism evidence="3 4">
    <name type="scientific">Odontophorus gujanensis</name>
    <name type="common">marbled wood quail</name>
    <dbReference type="NCBI Taxonomy" id="886794"/>
    <lineage>
        <taxon>Eukaryota</taxon>
        <taxon>Metazoa</taxon>
        <taxon>Chordata</taxon>
        <taxon>Craniata</taxon>
        <taxon>Vertebrata</taxon>
        <taxon>Euteleostomi</taxon>
        <taxon>Archelosauria</taxon>
        <taxon>Archosauria</taxon>
        <taxon>Dinosauria</taxon>
        <taxon>Saurischia</taxon>
        <taxon>Theropoda</taxon>
        <taxon>Coelurosauria</taxon>
        <taxon>Aves</taxon>
        <taxon>Neognathae</taxon>
        <taxon>Galloanserae</taxon>
        <taxon>Galliformes</taxon>
        <taxon>Odontophoridae</taxon>
        <taxon>Odontophorus</taxon>
    </lineage>
</organism>
<evidence type="ECO:0000313" key="4">
    <source>
        <dbReference type="Proteomes" id="UP000522663"/>
    </source>
</evidence>
<dbReference type="PROSITE" id="PS50041">
    <property type="entry name" value="C_TYPE_LECTIN_2"/>
    <property type="match status" value="1"/>
</dbReference>
<dbReference type="PANTHER" id="PTHR15028">
    <property type="entry name" value="CD72-RELATED"/>
    <property type="match status" value="1"/>
</dbReference>
<reference evidence="3 4" key="1">
    <citation type="submission" date="2019-09" db="EMBL/GenBank/DDBJ databases">
        <title>Bird 10,000 Genomes (B10K) Project - Family phase.</title>
        <authorList>
            <person name="Zhang G."/>
        </authorList>
    </citation>
    <scope>NUCLEOTIDE SEQUENCE [LARGE SCALE GENOMIC DNA]</scope>
    <source>
        <strain evidence="3">B10K-DU-001-53</strain>
        <tissue evidence="3">Muscle</tissue>
    </source>
</reference>
<evidence type="ECO:0000313" key="3">
    <source>
        <dbReference type="EMBL" id="NXJ14494.1"/>
    </source>
</evidence>
<feature type="non-terminal residue" evidence="3">
    <location>
        <position position="367"/>
    </location>
</feature>
<protein>
    <submittedName>
        <fullName evidence="3">CD72 protein</fullName>
    </submittedName>
</protein>
<keyword evidence="1" id="KW-0472">Membrane</keyword>
<dbReference type="Pfam" id="PF00059">
    <property type="entry name" value="Lectin_C"/>
    <property type="match status" value="1"/>
</dbReference>
<dbReference type="PANTHER" id="PTHR15028:SF6">
    <property type="entry name" value="B-CELL DIFFERENTIATION ANTIGEN CD72"/>
    <property type="match status" value="1"/>
</dbReference>